<proteinExistence type="predicted"/>
<sequence length="437" mass="50147">MGCPDIHAYYKATILMHAITTQDGNKGPLWADIESHWSLPEGIHLLLWIPKPSRPKVSSLLPMTAVMLKIWDYHKHSFLSRLPISLATPLRCFHYLVPTFNSNSWESHGLTHLHHLWSGDSMSQFAQLCLKHDIPTGLYLSYLQIQARTRHTQLKPTGNVNQHHNMTLIEKMCTGQLPKRRLISLCYDSLLSTNKTSLPSYTSAWERELEYTIPKEKWLTAFSAHKSLTHCVSHIELLRKILTRWYLVPAKLARIYKTIKDTCWRCGEKGGTVTHVWWKCPVIQPYWDMVATLLMEVVNIPIPRSIETFVLFMLPKTLTLAQRTLVFHILISANLLTARNWKSPTLPSLLDITTLVTTNGQYEKMAHTNSLRPHKKMEGWALSKGVSTLFSNQLSFSLLRKIGDTHGRYLIIVAKINEQTYTIATVDIHLIQHSIPP</sequence>
<dbReference type="EMBL" id="OW240913">
    <property type="protein sequence ID" value="CAH2248966.1"/>
    <property type="molecule type" value="Genomic_DNA"/>
</dbReference>
<keyword evidence="2" id="KW-1185">Reference proteome</keyword>
<accession>A0AAD1VQC9</accession>
<reference evidence="1" key="1">
    <citation type="submission" date="2022-03" db="EMBL/GenBank/DDBJ databases">
        <authorList>
            <person name="Alioto T."/>
            <person name="Alioto T."/>
            <person name="Gomez Garrido J."/>
        </authorList>
    </citation>
    <scope>NUCLEOTIDE SEQUENCE</scope>
</reference>
<name>A0AAD1VQC9_PELCU</name>
<organism evidence="1 2">
    <name type="scientific">Pelobates cultripes</name>
    <name type="common">Western spadefoot toad</name>
    <dbReference type="NCBI Taxonomy" id="61616"/>
    <lineage>
        <taxon>Eukaryota</taxon>
        <taxon>Metazoa</taxon>
        <taxon>Chordata</taxon>
        <taxon>Craniata</taxon>
        <taxon>Vertebrata</taxon>
        <taxon>Euteleostomi</taxon>
        <taxon>Amphibia</taxon>
        <taxon>Batrachia</taxon>
        <taxon>Anura</taxon>
        <taxon>Pelobatoidea</taxon>
        <taxon>Pelobatidae</taxon>
        <taxon>Pelobates</taxon>
    </lineage>
</organism>
<evidence type="ECO:0000313" key="1">
    <source>
        <dbReference type="EMBL" id="CAH2248966.1"/>
    </source>
</evidence>
<gene>
    <name evidence="1" type="ORF">PECUL_23A044471</name>
</gene>
<dbReference type="AlphaFoldDB" id="A0AAD1VQC9"/>
<dbReference type="Proteomes" id="UP001295444">
    <property type="component" value="Chromosome 02"/>
</dbReference>
<evidence type="ECO:0000313" key="2">
    <source>
        <dbReference type="Proteomes" id="UP001295444"/>
    </source>
</evidence>
<protein>
    <recommendedName>
        <fullName evidence="3">Reverse transcriptase zinc-binding domain-containing protein</fullName>
    </recommendedName>
</protein>
<evidence type="ECO:0008006" key="3">
    <source>
        <dbReference type="Google" id="ProtNLM"/>
    </source>
</evidence>